<sequence>MSINFTSEEVLSECHPFYGALKENAHSDGGDLRMVNCDQCHTHQRRLGPTHFRLLMNERFRNMLHTLDLNEKVSCARQHGRDEGHQGKENKKYKKTCQ</sequence>
<dbReference type="Proteomes" id="UP001054837">
    <property type="component" value="Unassembled WGS sequence"/>
</dbReference>
<evidence type="ECO:0000313" key="3">
    <source>
        <dbReference type="Proteomes" id="UP001054837"/>
    </source>
</evidence>
<reference evidence="2 3" key="1">
    <citation type="submission" date="2021-06" db="EMBL/GenBank/DDBJ databases">
        <title>Caerostris darwini draft genome.</title>
        <authorList>
            <person name="Kono N."/>
            <person name="Arakawa K."/>
        </authorList>
    </citation>
    <scope>NUCLEOTIDE SEQUENCE [LARGE SCALE GENOMIC DNA]</scope>
</reference>
<accession>A0AAV4SHW3</accession>
<evidence type="ECO:0000256" key="1">
    <source>
        <dbReference type="SAM" id="MobiDB-lite"/>
    </source>
</evidence>
<proteinExistence type="predicted"/>
<keyword evidence="3" id="KW-1185">Reference proteome</keyword>
<dbReference type="AlphaFoldDB" id="A0AAV4SHW3"/>
<name>A0AAV4SHW3_9ARAC</name>
<protein>
    <submittedName>
        <fullName evidence="2">Uncharacterized protein</fullName>
    </submittedName>
</protein>
<gene>
    <name evidence="2" type="ORF">CDAR_302181</name>
</gene>
<feature type="compositionally biased region" description="Basic and acidic residues" evidence="1">
    <location>
        <begin position="79"/>
        <end position="90"/>
    </location>
</feature>
<feature type="region of interest" description="Disordered" evidence="1">
    <location>
        <begin position="75"/>
        <end position="98"/>
    </location>
</feature>
<dbReference type="EMBL" id="BPLQ01007821">
    <property type="protein sequence ID" value="GIY32559.1"/>
    <property type="molecule type" value="Genomic_DNA"/>
</dbReference>
<evidence type="ECO:0000313" key="2">
    <source>
        <dbReference type="EMBL" id="GIY32559.1"/>
    </source>
</evidence>
<comment type="caution">
    <text evidence="2">The sequence shown here is derived from an EMBL/GenBank/DDBJ whole genome shotgun (WGS) entry which is preliminary data.</text>
</comment>
<organism evidence="2 3">
    <name type="scientific">Caerostris darwini</name>
    <dbReference type="NCBI Taxonomy" id="1538125"/>
    <lineage>
        <taxon>Eukaryota</taxon>
        <taxon>Metazoa</taxon>
        <taxon>Ecdysozoa</taxon>
        <taxon>Arthropoda</taxon>
        <taxon>Chelicerata</taxon>
        <taxon>Arachnida</taxon>
        <taxon>Araneae</taxon>
        <taxon>Araneomorphae</taxon>
        <taxon>Entelegynae</taxon>
        <taxon>Araneoidea</taxon>
        <taxon>Araneidae</taxon>
        <taxon>Caerostris</taxon>
    </lineage>
</organism>